<organism evidence="1 2">
    <name type="scientific">'Elaeagnus angustifolia' witches'-broom phytoplasma</name>
    <dbReference type="NCBI Taxonomy" id="1538355"/>
    <lineage>
        <taxon>Bacteria</taxon>
        <taxon>Bacillati</taxon>
        <taxon>Mycoplasmatota</taxon>
        <taxon>Mollicutes</taxon>
        <taxon>Acholeplasmatales</taxon>
        <taxon>Acholeplasmataceae</taxon>
        <taxon>Candidatus Phytoplasma</taxon>
        <taxon>16SrI (Aster yellows group)</taxon>
    </lineage>
</organism>
<dbReference type="Proteomes" id="UP000707147">
    <property type="component" value="Unassembled WGS sequence"/>
</dbReference>
<comment type="caution">
    <text evidence="1">The sequence shown here is derived from an EMBL/GenBank/DDBJ whole genome shotgun (WGS) entry which is preliminary data.</text>
</comment>
<name>A0ABS5VA42_9MOLU</name>
<accession>A0ABS5VA42</accession>
<proteinExistence type="predicted"/>
<keyword evidence="2" id="KW-1185">Reference proteome</keyword>
<evidence type="ECO:0000313" key="2">
    <source>
        <dbReference type="Proteomes" id="UP000707147"/>
    </source>
</evidence>
<dbReference type="EMBL" id="JAHFWK010000003">
    <property type="protein sequence ID" value="MBT1576648.1"/>
    <property type="molecule type" value="Genomic_DNA"/>
</dbReference>
<protein>
    <submittedName>
        <fullName evidence="1">Uncharacterized protein</fullName>
    </submittedName>
</protein>
<evidence type="ECO:0000313" key="1">
    <source>
        <dbReference type="EMBL" id="MBT1576648.1"/>
    </source>
</evidence>
<gene>
    <name evidence="1" type="ORF">KEC49_00465</name>
</gene>
<sequence>MKVCKSPFLHVFSFYHFEKTTFFKLVLILPVNRLPVFSLQYLSKQF</sequence>
<reference evidence="2" key="1">
    <citation type="journal article" date="2022" name="Forests">
        <title>Identification of Endophytic Microbiota of Phytoplasma-Infected Russian Olive Trees Elaeagnus angustifolia L. in the Northwest of Iran.</title>
        <authorList>
            <person name="Azizpour N."/>
            <person name="Nematollahi S."/>
            <person name="Khakvar R."/>
            <person name="Jamshidi M."/>
            <person name="Norouzi-Beirami M.H."/>
        </authorList>
    </citation>
    <scope>NUCLEOTIDE SEQUENCE [LARGE SCALE GENOMIC DNA]</scope>
    <source>
        <strain evidence="2">TBZ1</strain>
    </source>
</reference>